<dbReference type="PROSITE" id="PS51450">
    <property type="entry name" value="LRR"/>
    <property type="match status" value="1"/>
</dbReference>
<dbReference type="SUPFAM" id="SSF52058">
    <property type="entry name" value="L domain-like"/>
    <property type="match status" value="2"/>
</dbReference>
<evidence type="ECO:0000313" key="13">
    <source>
        <dbReference type="Proteomes" id="UP001168098"/>
    </source>
</evidence>
<dbReference type="InterPro" id="IPR057135">
    <property type="entry name" value="At4g27190-like_LRR"/>
</dbReference>
<evidence type="ECO:0008006" key="14">
    <source>
        <dbReference type="Google" id="ProtNLM"/>
    </source>
</evidence>
<dbReference type="Gene3D" id="3.80.10.10">
    <property type="entry name" value="Ribonuclease Inhibitor"/>
    <property type="match status" value="5"/>
</dbReference>
<dbReference type="InterPro" id="IPR058922">
    <property type="entry name" value="WHD_DRP"/>
</dbReference>
<feature type="domain" description="R13L1/DRL21-like LRR repeat region" evidence="11">
    <location>
        <begin position="698"/>
        <end position="825"/>
    </location>
</feature>
<dbReference type="InterPro" id="IPR002182">
    <property type="entry name" value="NB-ARC"/>
</dbReference>
<evidence type="ECO:0000259" key="11">
    <source>
        <dbReference type="Pfam" id="PF25019"/>
    </source>
</evidence>
<dbReference type="InterPro" id="IPR042197">
    <property type="entry name" value="Apaf_helical"/>
</dbReference>
<dbReference type="InterPro" id="IPR056789">
    <property type="entry name" value="LRR_R13L1-DRL21"/>
</dbReference>
<dbReference type="Pfam" id="PF25019">
    <property type="entry name" value="LRR_R13L1-DRL21"/>
    <property type="match status" value="1"/>
</dbReference>
<evidence type="ECO:0000259" key="10">
    <source>
        <dbReference type="Pfam" id="PF23559"/>
    </source>
</evidence>
<accession>A0AA38ZVV1</accession>
<keyword evidence="4" id="KW-0611">Plant defense</keyword>
<keyword evidence="3" id="KW-0547">Nucleotide-binding</keyword>
<dbReference type="Pfam" id="PF23559">
    <property type="entry name" value="WHD_DRP"/>
    <property type="match status" value="1"/>
</dbReference>
<evidence type="ECO:0000313" key="12">
    <source>
        <dbReference type="EMBL" id="KAJ9696152.1"/>
    </source>
</evidence>
<feature type="domain" description="Disease resistance protein At4g27190-like leucine-rich repeats" evidence="9">
    <location>
        <begin position="1111"/>
        <end position="1254"/>
    </location>
</feature>
<dbReference type="Pfam" id="PF13855">
    <property type="entry name" value="LRR_8"/>
    <property type="match status" value="1"/>
</dbReference>
<dbReference type="Pfam" id="PF23247">
    <property type="entry name" value="LRR_RPS2"/>
    <property type="match status" value="1"/>
</dbReference>
<sequence>MADALLSASLQVLFDRLASPELVNFIRGQKLSHELLTDFKRKLLVVHKALNDAEMKQFSDPLVKEWLVQVKDVVYHAEDLLDEIATEALRCEIEAAEVQTGGIYQVWNKFSTRVKAPFANQSMESRVKGLMTRLENIAKEKVELELKEGDGEKLSPKLPSSSLVDDSFVYGRGEIKEELVKWLLSNKETAAANNVIDVMSIVGMGGSGKTTLAQLLYNHDRVKEHFHLKAWVCVSTEFLLIGVTKSILEAIGCRPTSDHSLDLLQRQLKDNLGNKKFLLVLDDVWDVESLDWESWERLRTPLHAAAQGSKIVVTSRSETVAKVMRAIHTHQLGTLSPEDSWSLFTKLAFPNGDPCAYPQLEPIGREIVKKCQGLPLAVKALGSLLYSKPERREWEDILNSKTWHSQTDHEILPSLRLSYQHLSPPVKRCFAYCSIFPKDYEFHKEKLILLWMAEGLLHSGQSNRRMEEVGDSYFNELLAKSFFQKCIRGEKSCFVMHDLIHDLAQHISQEFCIRLEDCKLQKISDKARHFLHFKSDDDRAVAFETFEPVGEAKHLRTILEVKRLWHHPFYRLSTRVLQNMLPKFKSLRVLSLCEYNITDVPDSIHNLKQLRYLDLSSTKIKTLPESICCLCNLQTMMLRHCRSLLELPSKMGKLINLRYLDISGSNLLKEMPNGIDQLKSLQKLPNFTVGQESGFRFGELWKLSEIRGRLEISKMENVVGVEDALQANMKDKKYLDELSLNWSYRVKDDVIQSGPTDDILNRLTPHPNLKKLSIGGYPGLTFPDWLGDGSFSNLVSLQLSNCGNCSTLPPLGQLPCLEHIKISEMSGVVMVGSEFYGNSSSSLHPSFPSLQTLSFEDMSNWEKWLCCGGICGEFPRLQELSIRLCPKLTGELPMHLSSLQELNLEDCPQLLVPTLNVPAARELQLKRQTCGFTASQTSEIEISDVSQLKQLPVVPHYLYIRKCDSVESLLEEEILQTNMYSLEICDCSFYRSPNKVGLPTTLKSLSISDCTKLDLLLPELFRCHHPILENLSIKGGTYGNSLPLSFSILDIFPRLTDFQINDLDGLVELCISISEGDPTSLRKLKIERCPNLEYIQLPALDSMCHEIYKCSKLRLLAHTHSSLQKLHLMDCPELLLHREGLPSNLRELEIGGCNQLTPQVDWDLQRRSSLTHFTIYGGCEGVELFPKECLLPSSLTYLSIHSLPNLKSLDNKGLQQLTSLRELWIDNCPELQFSTGSVLQRLISLKKLRIWSCRRFQSLTEAGLHHLTTLETLCIGSCPKLQYLTKERLPDSLSYLFVYECPSLEQRLQFEKGQEWRYISHIPKIVIDVEIIKQHRLVDHEKCKESCKEDCFFKLAIYRDNMYEEEALMDRDYELFVQRKLEKETCGFTALQTSEIEISDVSQLKQLAVIPHNLFIKNCDSVESLPEDEFLQTNMYGLEICDCSFSRSPSKVGLPTTLKSLSISNFVQMSSPGGTYDNSLPLSFSILDISPRLTNFAINGLKGLEKLCISISEGDPTSLHKLEINGCSDLVYIQLPALESMSHLIHNCSKLRLLAHTHSSLQKLSLGDCRELLFHREGLPSNLRELQICRCNQLTSQVNWGLQRLTSLTHFTIFSGCEDVELFPKECLLPSSLTYLYIYGLPSLSLLTTRGFNTLSLSKNYESRTAQVSNP</sequence>
<keyword evidence="2" id="KW-0677">Repeat</keyword>
<dbReference type="FunFam" id="3.40.50.300:FF:001091">
    <property type="entry name" value="Probable disease resistance protein At1g61300"/>
    <property type="match status" value="1"/>
</dbReference>
<dbReference type="GO" id="GO:0043531">
    <property type="term" value="F:ADP binding"/>
    <property type="evidence" value="ECO:0007669"/>
    <property type="project" value="InterPro"/>
</dbReference>
<comment type="caution">
    <text evidence="12">The sequence shown here is derived from an EMBL/GenBank/DDBJ whole genome shotgun (WGS) entry which is preliminary data.</text>
</comment>
<reference evidence="12 13" key="1">
    <citation type="journal article" date="2023" name="BMC Biotechnol.">
        <title>Vitis rotundifolia cv Carlos genome sequencing.</title>
        <authorList>
            <person name="Huff M."/>
            <person name="Hulse-Kemp A."/>
            <person name="Scheffler B."/>
            <person name="Youngblood R."/>
            <person name="Simpson S."/>
            <person name="Babiker E."/>
            <person name="Staton M."/>
        </authorList>
    </citation>
    <scope>NUCLEOTIDE SEQUENCE [LARGE SCALE GENOMIC DNA]</scope>
    <source>
        <tissue evidence="12">Leaf</tissue>
    </source>
</reference>
<dbReference type="Pfam" id="PF18052">
    <property type="entry name" value="Rx_N"/>
    <property type="match status" value="1"/>
</dbReference>
<dbReference type="GO" id="GO:0051707">
    <property type="term" value="P:response to other organism"/>
    <property type="evidence" value="ECO:0007669"/>
    <property type="project" value="UniProtKB-ARBA"/>
</dbReference>
<gene>
    <name evidence="12" type="ORF">PVL29_008408</name>
</gene>
<keyword evidence="13" id="KW-1185">Reference proteome</keyword>
<dbReference type="SUPFAM" id="SSF52047">
    <property type="entry name" value="RNI-like"/>
    <property type="match status" value="1"/>
</dbReference>
<dbReference type="Gene3D" id="3.40.50.300">
    <property type="entry name" value="P-loop containing nucleotide triphosphate hydrolases"/>
    <property type="match status" value="1"/>
</dbReference>
<feature type="coiled-coil region" evidence="6">
    <location>
        <begin position="120"/>
        <end position="147"/>
    </location>
</feature>
<protein>
    <recommendedName>
        <fullName evidence="14">Disease resistance RPP13-like protein 1</fullName>
    </recommendedName>
</protein>
<dbReference type="GO" id="GO:0005524">
    <property type="term" value="F:ATP binding"/>
    <property type="evidence" value="ECO:0007669"/>
    <property type="project" value="UniProtKB-KW"/>
</dbReference>
<evidence type="ECO:0000259" key="7">
    <source>
        <dbReference type="Pfam" id="PF00931"/>
    </source>
</evidence>
<evidence type="ECO:0000259" key="8">
    <source>
        <dbReference type="Pfam" id="PF18052"/>
    </source>
</evidence>
<evidence type="ECO:0000256" key="2">
    <source>
        <dbReference type="ARBA" id="ARBA00022737"/>
    </source>
</evidence>
<name>A0AA38ZVV1_VITRO</name>
<keyword evidence="6" id="KW-0175">Coiled coil</keyword>
<dbReference type="Gene3D" id="1.20.5.4130">
    <property type="match status" value="1"/>
</dbReference>
<dbReference type="SUPFAM" id="SSF52540">
    <property type="entry name" value="P-loop containing nucleoside triphosphate hydrolases"/>
    <property type="match status" value="1"/>
</dbReference>
<dbReference type="InterPro" id="IPR036388">
    <property type="entry name" value="WH-like_DNA-bd_sf"/>
</dbReference>
<evidence type="ECO:0000259" key="9">
    <source>
        <dbReference type="Pfam" id="PF23247"/>
    </source>
</evidence>
<feature type="domain" description="NB-ARC" evidence="7">
    <location>
        <begin position="177"/>
        <end position="351"/>
    </location>
</feature>
<evidence type="ECO:0000256" key="3">
    <source>
        <dbReference type="ARBA" id="ARBA00022741"/>
    </source>
</evidence>
<dbReference type="InterPro" id="IPR001611">
    <property type="entry name" value="Leu-rich_rpt"/>
</dbReference>
<evidence type="ECO:0000256" key="4">
    <source>
        <dbReference type="ARBA" id="ARBA00022821"/>
    </source>
</evidence>
<dbReference type="InterPro" id="IPR041118">
    <property type="entry name" value="Rx_N"/>
</dbReference>
<dbReference type="PRINTS" id="PR00364">
    <property type="entry name" value="DISEASERSIST"/>
</dbReference>
<keyword evidence="5" id="KW-0067">ATP-binding</keyword>
<dbReference type="GO" id="GO:0006952">
    <property type="term" value="P:defense response"/>
    <property type="evidence" value="ECO:0007669"/>
    <property type="project" value="UniProtKB-KW"/>
</dbReference>
<dbReference type="InterPro" id="IPR027417">
    <property type="entry name" value="P-loop_NTPase"/>
</dbReference>
<proteinExistence type="predicted"/>
<dbReference type="FunFam" id="1.10.10.10:FF:000322">
    <property type="entry name" value="Probable disease resistance protein At1g63360"/>
    <property type="match status" value="1"/>
</dbReference>
<dbReference type="Gene3D" id="1.10.8.430">
    <property type="entry name" value="Helical domain of apoptotic protease-activating factors"/>
    <property type="match status" value="1"/>
</dbReference>
<organism evidence="12 13">
    <name type="scientific">Vitis rotundifolia</name>
    <name type="common">Muscadine grape</name>
    <dbReference type="NCBI Taxonomy" id="103349"/>
    <lineage>
        <taxon>Eukaryota</taxon>
        <taxon>Viridiplantae</taxon>
        <taxon>Streptophyta</taxon>
        <taxon>Embryophyta</taxon>
        <taxon>Tracheophyta</taxon>
        <taxon>Spermatophyta</taxon>
        <taxon>Magnoliopsida</taxon>
        <taxon>eudicotyledons</taxon>
        <taxon>Gunneridae</taxon>
        <taxon>Pentapetalae</taxon>
        <taxon>rosids</taxon>
        <taxon>Vitales</taxon>
        <taxon>Vitaceae</taxon>
        <taxon>Viteae</taxon>
        <taxon>Vitis</taxon>
    </lineage>
</organism>
<dbReference type="Pfam" id="PF00931">
    <property type="entry name" value="NB-ARC"/>
    <property type="match status" value="1"/>
</dbReference>
<dbReference type="EMBL" id="JARBHA010000007">
    <property type="protein sequence ID" value="KAJ9696152.1"/>
    <property type="molecule type" value="Genomic_DNA"/>
</dbReference>
<dbReference type="PANTHER" id="PTHR36766:SF40">
    <property type="entry name" value="DISEASE RESISTANCE PROTEIN RGA3"/>
    <property type="match status" value="1"/>
</dbReference>
<evidence type="ECO:0000256" key="5">
    <source>
        <dbReference type="ARBA" id="ARBA00022840"/>
    </source>
</evidence>
<evidence type="ECO:0000256" key="1">
    <source>
        <dbReference type="ARBA" id="ARBA00022614"/>
    </source>
</evidence>
<dbReference type="Gene3D" id="1.10.10.10">
    <property type="entry name" value="Winged helix-like DNA-binding domain superfamily/Winged helix DNA-binding domain"/>
    <property type="match status" value="1"/>
</dbReference>
<keyword evidence="1" id="KW-0433">Leucine-rich repeat</keyword>
<dbReference type="Proteomes" id="UP001168098">
    <property type="component" value="Unassembled WGS sequence"/>
</dbReference>
<feature type="domain" description="Disease resistance protein winged helix" evidence="10">
    <location>
        <begin position="435"/>
        <end position="504"/>
    </location>
</feature>
<dbReference type="InterPro" id="IPR032675">
    <property type="entry name" value="LRR_dom_sf"/>
</dbReference>
<dbReference type="PANTHER" id="PTHR36766">
    <property type="entry name" value="PLANT BROAD-SPECTRUM MILDEW RESISTANCE PROTEIN RPW8"/>
    <property type="match status" value="1"/>
</dbReference>
<evidence type="ECO:0000256" key="6">
    <source>
        <dbReference type="SAM" id="Coils"/>
    </source>
</evidence>
<feature type="domain" description="Disease resistance N-terminal" evidence="8">
    <location>
        <begin position="6"/>
        <end position="96"/>
    </location>
</feature>